<protein>
    <submittedName>
        <fullName evidence="2">Uncharacterized protein</fullName>
    </submittedName>
</protein>
<feature type="region of interest" description="Disordered" evidence="1">
    <location>
        <begin position="1"/>
        <end position="74"/>
    </location>
</feature>
<proteinExistence type="predicted"/>
<feature type="compositionally biased region" description="Polar residues" evidence="1">
    <location>
        <begin position="52"/>
        <end position="64"/>
    </location>
</feature>
<dbReference type="EMBL" id="JAFMYU010000007">
    <property type="protein sequence ID" value="MBO0931576.1"/>
    <property type="molecule type" value="Genomic_DNA"/>
</dbReference>
<dbReference type="AlphaFoldDB" id="A0A939G472"/>
<comment type="caution">
    <text evidence="2">The sequence shown here is derived from an EMBL/GenBank/DDBJ whole genome shotgun (WGS) entry which is preliminary data.</text>
</comment>
<reference evidence="2 3" key="1">
    <citation type="submission" date="2021-03" db="EMBL/GenBank/DDBJ databases">
        <title>Fibrella sp. HMF5036 genome sequencing and assembly.</title>
        <authorList>
            <person name="Kang H."/>
            <person name="Kim H."/>
            <person name="Bae S."/>
            <person name="Joh K."/>
        </authorList>
    </citation>
    <scope>NUCLEOTIDE SEQUENCE [LARGE SCALE GENOMIC DNA]</scope>
    <source>
        <strain evidence="2 3">HMF5036</strain>
    </source>
</reference>
<organism evidence="2 3">
    <name type="scientific">Fibrella aquatilis</name>
    <dbReference type="NCBI Taxonomy" id="2817059"/>
    <lineage>
        <taxon>Bacteria</taxon>
        <taxon>Pseudomonadati</taxon>
        <taxon>Bacteroidota</taxon>
        <taxon>Cytophagia</taxon>
        <taxon>Cytophagales</taxon>
        <taxon>Spirosomataceae</taxon>
        <taxon>Fibrella</taxon>
    </lineage>
</organism>
<feature type="region of interest" description="Disordered" evidence="1">
    <location>
        <begin position="92"/>
        <end position="111"/>
    </location>
</feature>
<dbReference type="RefSeq" id="WP_207335539.1">
    <property type="nucleotide sequence ID" value="NZ_JAFMYU010000007.1"/>
</dbReference>
<accession>A0A939G472</accession>
<sequence>MNYNTDATPLESKRSGTGLLLQRPDPAGVNRYPHQPTTNHQPPTINYEPPTANRQPSTTNHEPPTTNPLPPMQNTTYLLGLTVLLGLAGACSSGSKKTNETAPPDADKHGCKGSAGYQWSAVQQRCVRLAEAGIKLASTGPDTAQTAYLVFASFDEDGQAEVFLPGQPGRILAKKAGDETGTWTLDTLTLSQWKGMYSLSGAKGTVLYEGHIETDEATDTTAITATKLTHR</sequence>
<dbReference type="Proteomes" id="UP000664795">
    <property type="component" value="Unassembled WGS sequence"/>
</dbReference>
<feature type="compositionally biased region" description="Low complexity" evidence="1">
    <location>
        <begin position="33"/>
        <end position="44"/>
    </location>
</feature>
<name>A0A939G472_9BACT</name>
<gene>
    <name evidence="2" type="ORF">J2I48_11255</name>
</gene>
<evidence type="ECO:0000313" key="2">
    <source>
        <dbReference type="EMBL" id="MBO0931576.1"/>
    </source>
</evidence>
<evidence type="ECO:0000313" key="3">
    <source>
        <dbReference type="Proteomes" id="UP000664795"/>
    </source>
</evidence>
<keyword evidence="3" id="KW-1185">Reference proteome</keyword>
<evidence type="ECO:0000256" key="1">
    <source>
        <dbReference type="SAM" id="MobiDB-lite"/>
    </source>
</evidence>